<dbReference type="Proteomes" id="UP001235712">
    <property type="component" value="Unassembled WGS sequence"/>
</dbReference>
<dbReference type="RefSeq" id="WP_307249831.1">
    <property type="nucleotide sequence ID" value="NZ_JAUSQZ010000001.1"/>
</dbReference>
<accession>A0ABT9PFI3</accession>
<evidence type="ECO:0000313" key="2">
    <source>
        <dbReference type="Proteomes" id="UP001235712"/>
    </source>
</evidence>
<comment type="caution">
    <text evidence="1">The sequence shown here is derived from an EMBL/GenBank/DDBJ whole genome shotgun (WGS) entry which is preliminary data.</text>
</comment>
<dbReference type="EMBL" id="JAUSQZ010000001">
    <property type="protein sequence ID" value="MDP9830735.1"/>
    <property type="molecule type" value="Genomic_DNA"/>
</dbReference>
<evidence type="ECO:0000313" key="1">
    <source>
        <dbReference type="EMBL" id="MDP9830735.1"/>
    </source>
</evidence>
<keyword evidence="2" id="KW-1185">Reference proteome</keyword>
<evidence type="ECO:0008006" key="3">
    <source>
        <dbReference type="Google" id="ProtNLM"/>
    </source>
</evidence>
<reference evidence="1 2" key="1">
    <citation type="submission" date="2023-07" db="EMBL/GenBank/DDBJ databases">
        <title>Sequencing the genomes of 1000 actinobacteria strains.</title>
        <authorList>
            <person name="Klenk H.-P."/>
        </authorList>
    </citation>
    <scope>NUCLEOTIDE SEQUENCE [LARGE SCALE GENOMIC DNA]</scope>
    <source>
        <strain evidence="1 2">DSM 44388</strain>
    </source>
</reference>
<organism evidence="1 2">
    <name type="scientific">Kineosporia succinea</name>
    <dbReference type="NCBI Taxonomy" id="84632"/>
    <lineage>
        <taxon>Bacteria</taxon>
        <taxon>Bacillati</taxon>
        <taxon>Actinomycetota</taxon>
        <taxon>Actinomycetes</taxon>
        <taxon>Kineosporiales</taxon>
        <taxon>Kineosporiaceae</taxon>
        <taxon>Kineosporia</taxon>
    </lineage>
</organism>
<protein>
    <recommendedName>
        <fullName evidence="3">DUF2332 domain-containing protein</fullName>
    </recommendedName>
</protein>
<name>A0ABT9PFI3_9ACTN</name>
<proteinExistence type="predicted"/>
<dbReference type="Pfam" id="PF10094">
    <property type="entry name" value="DUF2332"/>
    <property type="match status" value="1"/>
</dbReference>
<dbReference type="InterPro" id="IPR011200">
    <property type="entry name" value="UCP012608"/>
</dbReference>
<gene>
    <name evidence="1" type="ORF">J2S57_006484</name>
</gene>
<sequence length="351" mass="36647">MAEQLTPGAVGRSLRLAPAHQDSPLYRHLADAFNASPEALRAIDSAPPRRRNLSLVLAALHDRALAGHAPELAAAYVTQDPEAAAGAAIGTLLQQTAAVVEIVGRRTLKPDETGHHAVLYPAIAEVARRAGARRIGLVEVGCSAGLNLGVDRAGITYGNGQTLGDASSAVRTQCAVVGPGTIPTTPLPEVVARIGLDEAPLDLGDPDDARWLRACRPPDRPDPSLLPETALAAGQNRVIIGGDPLENLPGAFRAVPTDAVPVVLNAWALNRFTLERRLRFLNCLDAAATHRPIGWASVEGVGVAPGIATFGDRPASGHSIIGLGVFGHATVGTEAVGRVWSRGRLMSWVAR</sequence>